<sequence length="101" mass="10566">MLQGTGASFMLGLAVGSIPMMSMAVFGDGNCFQKTRRPPPTGGMVNGLDETNVAGGRRESASSRVGGRRMGLRGNVENGGRGKTYPSVQLVKEVLPAIVLR</sequence>
<dbReference type="Proteomes" id="UP000187609">
    <property type="component" value="Unassembled WGS sequence"/>
</dbReference>
<proteinExistence type="predicted"/>
<dbReference type="Gramene" id="OIT36252">
    <property type="protein sequence ID" value="OIT36252"/>
    <property type="gene ID" value="A4A49_04389"/>
</dbReference>
<name>A0A314L402_NICAT</name>
<evidence type="ECO:0000256" key="1">
    <source>
        <dbReference type="SAM" id="MobiDB-lite"/>
    </source>
</evidence>
<protein>
    <submittedName>
        <fullName evidence="3">Uncharacterized protein</fullName>
    </submittedName>
</protein>
<accession>A0A314L402</accession>
<dbReference type="AlphaFoldDB" id="A0A314L402"/>
<organism evidence="3 4">
    <name type="scientific">Nicotiana attenuata</name>
    <name type="common">Coyote tobacco</name>
    <dbReference type="NCBI Taxonomy" id="49451"/>
    <lineage>
        <taxon>Eukaryota</taxon>
        <taxon>Viridiplantae</taxon>
        <taxon>Streptophyta</taxon>
        <taxon>Embryophyta</taxon>
        <taxon>Tracheophyta</taxon>
        <taxon>Spermatophyta</taxon>
        <taxon>Magnoliopsida</taxon>
        <taxon>eudicotyledons</taxon>
        <taxon>Gunneridae</taxon>
        <taxon>Pentapetalae</taxon>
        <taxon>asterids</taxon>
        <taxon>lamiids</taxon>
        <taxon>Solanales</taxon>
        <taxon>Solanaceae</taxon>
        <taxon>Nicotianoideae</taxon>
        <taxon>Nicotianeae</taxon>
        <taxon>Nicotiana</taxon>
    </lineage>
</organism>
<feature type="region of interest" description="Disordered" evidence="1">
    <location>
        <begin position="34"/>
        <end position="83"/>
    </location>
</feature>
<gene>
    <name evidence="3" type="ORF">A4A49_04389</name>
</gene>
<keyword evidence="2" id="KW-0732">Signal</keyword>
<feature type="signal peptide" evidence="2">
    <location>
        <begin position="1"/>
        <end position="24"/>
    </location>
</feature>
<keyword evidence="4" id="KW-1185">Reference proteome</keyword>
<reference evidence="3" key="1">
    <citation type="submission" date="2016-11" db="EMBL/GenBank/DDBJ databases">
        <title>The genome of Nicotiana attenuata.</title>
        <authorList>
            <person name="Xu S."/>
            <person name="Brockmoeller T."/>
            <person name="Gaquerel E."/>
            <person name="Navarro A."/>
            <person name="Kuhl H."/>
            <person name="Gase K."/>
            <person name="Ling Z."/>
            <person name="Zhou W."/>
            <person name="Kreitzer C."/>
            <person name="Stanke M."/>
            <person name="Tang H."/>
            <person name="Lyons E."/>
            <person name="Pandey P."/>
            <person name="Pandey S.P."/>
            <person name="Timmermann B."/>
            <person name="Baldwin I.T."/>
        </authorList>
    </citation>
    <scope>NUCLEOTIDE SEQUENCE [LARGE SCALE GENOMIC DNA]</scope>
    <source>
        <strain evidence="3">UT</strain>
    </source>
</reference>
<comment type="caution">
    <text evidence="3">The sequence shown here is derived from an EMBL/GenBank/DDBJ whole genome shotgun (WGS) entry which is preliminary data.</text>
</comment>
<feature type="chain" id="PRO_5016393413" evidence="2">
    <location>
        <begin position="25"/>
        <end position="101"/>
    </location>
</feature>
<evidence type="ECO:0000313" key="4">
    <source>
        <dbReference type="Proteomes" id="UP000187609"/>
    </source>
</evidence>
<evidence type="ECO:0000256" key="2">
    <source>
        <dbReference type="SAM" id="SignalP"/>
    </source>
</evidence>
<evidence type="ECO:0000313" key="3">
    <source>
        <dbReference type="EMBL" id="OIT36252.1"/>
    </source>
</evidence>
<dbReference type="EMBL" id="MJEQ01000452">
    <property type="protein sequence ID" value="OIT36252.1"/>
    <property type="molecule type" value="Genomic_DNA"/>
</dbReference>